<keyword evidence="3" id="KW-1185">Reference proteome</keyword>
<feature type="transmembrane region" description="Helical" evidence="1">
    <location>
        <begin position="102"/>
        <end position="122"/>
    </location>
</feature>
<proteinExistence type="predicted"/>
<protein>
    <recommendedName>
        <fullName evidence="4">DoxX family protein</fullName>
    </recommendedName>
</protein>
<keyword evidence="1" id="KW-0812">Transmembrane</keyword>
<name>A0A4Q5LY51_9BACT</name>
<dbReference type="Proteomes" id="UP000293162">
    <property type="component" value="Unassembled WGS sequence"/>
</dbReference>
<feature type="transmembrane region" description="Helical" evidence="1">
    <location>
        <begin position="206"/>
        <end position="224"/>
    </location>
</feature>
<feature type="transmembrane region" description="Helical" evidence="1">
    <location>
        <begin position="142"/>
        <end position="164"/>
    </location>
</feature>
<dbReference type="AlphaFoldDB" id="A0A4Q5LY51"/>
<evidence type="ECO:0000313" key="2">
    <source>
        <dbReference type="EMBL" id="RYU94453.1"/>
    </source>
</evidence>
<keyword evidence="1" id="KW-1133">Transmembrane helix</keyword>
<evidence type="ECO:0000256" key="1">
    <source>
        <dbReference type="SAM" id="Phobius"/>
    </source>
</evidence>
<evidence type="ECO:0000313" key="3">
    <source>
        <dbReference type="Proteomes" id="UP000293162"/>
    </source>
</evidence>
<feature type="transmembrane region" description="Helical" evidence="1">
    <location>
        <begin position="72"/>
        <end position="90"/>
    </location>
</feature>
<reference evidence="2 3" key="1">
    <citation type="submission" date="2019-02" db="EMBL/GenBank/DDBJ databases">
        <title>Bacterial novel species Emticicia sp. 17J42-9 isolated from soil.</title>
        <authorList>
            <person name="Jung H.-Y."/>
        </authorList>
    </citation>
    <scope>NUCLEOTIDE SEQUENCE [LARGE SCALE GENOMIC DNA]</scope>
    <source>
        <strain evidence="2 3">17J42-9</strain>
    </source>
</reference>
<feature type="transmembrane region" description="Helical" evidence="1">
    <location>
        <begin position="7"/>
        <end position="26"/>
    </location>
</feature>
<sequence length="272" mass="29822">MKTLPRIGHWFYAITIVVYGVQQLWYGNFRSVQLPAWQLHLPLLPVWAYLTGIGLILTGVAIVAGIKAKETFLLLGCIFLLLFLFVQIPYEIFGNPNSSLHLGVWTNALKGLALAGGAFVMAGSFTENDSQQSSLIKFAEKLIPFGPLFFSITMISFGIAHFLYAEGVSTLVPPSFPDPVFWTYLSGVVLISSGMAITLKIRRGAIAMLFSIALLLWVIVLHIPRAIQEPSALRGNEVSSCFDALAFCGIALVISLPTLKADLAEIFETRSR</sequence>
<organism evidence="2 3">
    <name type="scientific">Emticicia agri</name>
    <dbReference type="NCBI Taxonomy" id="2492393"/>
    <lineage>
        <taxon>Bacteria</taxon>
        <taxon>Pseudomonadati</taxon>
        <taxon>Bacteroidota</taxon>
        <taxon>Cytophagia</taxon>
        <taxon>Cytophagales</taxon>
        <taxon>Leadbetterellaceae</taxon>
        <taxon>Emticicia</taxon>
    </lineage>
</organism>
<feature type="transmembrane region" description="Helical" evidence="1">
    <location>
        <begin position="244"/>
        <end position="263"/>
    </location>
</feature>
<dbReference type="OrthoDB" id="1122300at2"/>
<comment type="caution">
    <text evidence="2">The sequence shown here is derived from an EMBL/GenBank/DDBJ whole genome shotgun (WGS) entry which is preliminary data.</text>
</comment>
<dbReference type="RefSeq" id="WP_130022387.1">
    <property type="nucleotide sequence ID" value="NZ_SEWF01000025.1"/>
</dbReference>
<keyword evidence="1" id="KW-0472">Membrane</keyword>
<dbReference type="EMBL" id="SEWF01000025">
    <property type="protein sequence ID" value="RYU94453.1"/>
    <property type="molecule type" value="Genomic_DNA"/>
</dbReference>
<evidence type="ECO:0008006" key="4">
    <source>
        <dbReference type="Google" id="ProtNLM"/>
    </source>
</evidence>
<feature type="transmembrane region" description="Helical" evidence="1">
    <location>
        <begin position="46"/>
        <end position="65"/>
    </location>
</feature>
<accession>A0A4Q5LY51</accession>
<gene>
    <name evidence="2" type="ORF">EWM59_16775</name>
</gene>
<feature type="transmembrane region" description="Helical" evidence="1">
    <location>
        <begin position="180"/>
        <end position="199"/>
    </location>
</feature>